<evidence type="ECO:0000256" key="5">
    <source>
        <dbReference type="ARBA" id="ARBA00023136"/>
    </source>
</evidence>
<keyword evidence="5" id="KW-0472">Membrane</keyword>
<organism evidence="10 11">
    <name type="scientific">Ascobolus immersus RN42</name>
    <dbReference type="NCBI Taxonomy" id="1160509"/>
    <lineage>
        <taxon>Eukaryota</taxon>
        <taxon>Fungi</taxon>
        <taxon>Dikarya</taxon>
        <taxon>Ascomycota</taxon>
        <taxon>Pezizomycotina</taxon>
        <taxon>Pezizomycetes</taxon>
        <taxon>Pezizales</taxon>
        <taxon>Ascobolaceae</taxon>
        <taxon>Ascobolus</taxon>
    </lineage>
</organism>
<dbReference type="GO" id="GO:0098552">
    <property type="term" value="C:side of membrane"/>
    <property type="evidence" value="ECO:0007669"/>
    <property type="project" value="UniProtKB-KW"/>
</dbReference>
<sequence length="293" mass="32876">MRRIGLLLLLAQLASATFELYYPPPRRVEMIYRPGTEVPNLPSDTFIPPVNMTVPRNSTLYPPTGLQHPCTMRRTTPRKDRTVFSLNGHSPLSFYTLHNRSTVHINMAITSDVLNATAEDWIQLVPHFYLYGEGDICWAPFIPRMLGRDPKRDERLAGVQNGTLATIMVVVADRDGLAWENGFHKEGYACSDVVLVDELPYPSPSSVNPNNSGIPWSWKVSCQNDTEVTTSDWLYAVDESGNKVDRRLEVEEDWHKRYNSSSSAAWDGSSANRILMVSSLAVTGAAIFGLQYL</sequence>
<dbReference type="PANTHER" id="PTHR34992:SF1">
    <property type="entry name" value="COPPER ACQUISITION FACTOR BIM1-LIKE DOMAIN-CONTAINING PROTEIN"/>
    <property type="match status" value="1"/>
</dbReference>
<keyword evidence="7" id="KW-0449">Lipoprotein</keyword>
<feature type="signal peptide" evidence="8">
    <location>
        <begin position="1"/>
        <end position="16"/>
    </location>
</feature>
<dbReference type="GO" id="GO:0005886">
    <property type="term" value="C:plasma membrane"/>
    <property type="evidence" value="ECO:0007669"/>
    <property type="project" value="UniProtKB-SubCell"/>
</dbReference>
<evidence type="ECO:0000256" key="2">
    <source>
        <dbReference type="ARBA" id="ARBA00022475"/>
    </source>
</evidence>
<evidence type="ECO:0000256" key="7">
    <source>
        <dbReference type="ARBA" id="ARBA00023288"/>
    </source>
</evidence>
<feature type="domain" description="Copper acquisition factor BIM1-like" evidence="9">
    <location>
        <begin position="50"/>
        <end position="199"/>
    </location>
</feature>
<evidence type="ECO:0000313" key="11">
    <source>
        <dbReference type="Proteomes" id="UP000275078"/>
    </source>
</evidence>
<accession>A0A3N4HUU8</accession>
<dbReference type="InterPro" id="IPR046936">
    <property type="entry name" value="BIM1-like"/>
</dbReference>
<dbReference type="InterPro" id="IPR046530">
    <property type="entry name" value="BIM1-like_dom"/>
</dbReference>
<comment type="subcellular location">
    <subcellularLocation>
        <location evidence="1">Cell membrane</location>
        <topology evidence="1">Lipid-anchor</topology>
        <topology evidence="1">GPI-anchor</topology>
    </subcellularLocation>
</comment>
<dbReference type="Pfam" id="PF20238">
    <property type="entry name" value="BIM1-like_dom"/>
    <property type="match status" value="1"/>
</dbReference>
<evidence type="ECO:0000259" key="9">
    <source>
        <dbReference type="Pfam" id="PF20238"/>
    </source>
</evidence>
<evidence type="ECO:0000256" key="4">
    <source>
        <dbReference type="ARBA" id="ARBA00022729"/>
    </source>
</evidence>
<evidence type="ECO:0000256" key="8">
    <source>
        <dbReference type="SAM" id="SignalP"/>
    </source>
</evidence>
<dbReference type="AlphaFoldDB" id="A0A3N4HUU8"/>
<evidence type="ECO:0000313" key="10">
    <source>
        <dbReference type="EMBL" id="RPA76846.1"/>
    </source>
</evidence>
<name>A0A3N4HUU8_ASCIM</name>
<keyword evidence="2" id="KW-1003">Cell membrane</keyword>
<keyword evidence="6" id="KW-0325">Glycoprotein</keyword>
<reference evidence="10 11" key="1">
    <citation type="journal article" date="2018" name="Nat. Ecol. Evol.">
        <title>Pezizomycetes genomes reveal the molecular basis of ectomycorrhizal truffle lifestyle.</title>
        <authorList>
            <person name="Murat C."/>
            <person name="Payen T."/>
            <person name="Noel B."/>
            <person name="Kuo A."/>
            <person name="Morin E."/>
            <person name="Chen J."/>
            <person name="Kohler A."/>
            <person name="Krizsan K."/>
            <person name="Balestrini R."/>
            <person name="Da Silva C."/>
            <person name="Montanini B."/>
            <person name="Hainaut M."/>
            <person name="Levati E."/>
            <person name="Barry K.W."/>
            <person name="Belfiori B."/>
            <person name="Cichocki N."/>
            <person name="Clum A."/>
            <person name="Dockter R.B."/>
            <person name="Fauchery L."/>
            <person name="Guy J."/>
            <person name="Iotti M."/>
            <person name="Le Tacon F."/>
            <person name="Lindquist E.A."/>
            <person name="Lipzen A."/>
            <person name="Malagnac F."/>
            <person name="Mello A."/>
            <person name="Molinier V."/>
            <person name="Miyauchi S."/>
            <person name="Poulain J."/>
            <person name="Riccioni C."/>
            <person name="Rubini A."/>
            <person name="Sitrit Y."/>
            <person name="Splivallo R."/>
            <person name="Traeger S."/>
            <person name="Wang M."/>
            <person name="Zifcakova L."/>
            <person name="Wipf D."/>
            <person name="Zambonelli A."/>
            <person name="Paolocci F."/>
            <person name="Nowrousian M."/>
            <person name="Ottonello S."/>
            <person name="Baldrian P."/>
            <person name="Spatafora J.W."/>
            <person name="Henrissat B."/>
            <person name="Nagy L.G."/>
            <person name="Aury J.M."/>
            <person name="Wincker P."/>
            <person name="Grigoriev I.V."/>
            <person name="Bonfante P."/>
            <person name="Martin F.M."/>
        </authorList>
    </citation>
    <scope>NUCLEOTIDE SEQUENCE [LARGE SCALE GENOMIC DNA]</scope>
    <source>
        <strain evidence="10 11">RN42</strain>
    </source>
</reference>
<keyword evidence="3" id="KW-0336">GPI-anchor</keyword>
<keyword evidence="4 8" id="KW-0732">Signal</keyword>
<dbReference type="EMBL" id="ML119736">
    <property type="protein sequence ID" value="RPA76846.1"/>
    <property type="molecule type" value="Genomic_DNA"/>
</dbReference>
<protein>
    <recommendedName>
        <fullName evidence="9">Copper acquisition factor BIM1-like domain-containing protein</fullName>
    </recommendedName>
</protein>
<dbReference type="Proteomes" id="UP000275078">
    <property type="component" value="Unassembled WGS sequence"/>
</dbReference>
<dbReference type="PANTHER" id="PTHR34992">
    <property type="entry name" value="HYPHAL ANASTAMOSIS-7 PROTEIN"/>
    <property type="match status" value="1"/>
</dbReference>
<gene>
    <name evidence="10" type="ORF">BJ508DRAFT_379242</name>
</gene>
<evidence type="ECO:0000256" key="1">
    <source>
        <dbReference type="ARBA" id="ARBA00004609"/>
    </source>
</evidence>
<keyword evidence="11" id="KW-1185">Reference proteome</keyword>
<proteinExistence type="predicted"/>
<feature type="chain" id="PRO_5018264125" description="Copper acquisition factor BIM1-like domain-containing protein" evidence="8">
    <location>
        <begin position="17"/>
        <end position="293"/>
    </location>
</feature>
<evidence type="ECO:0000256" key="3">
    <source>
        <dbReference type="ARBA" id="ARBA00022622"/>
    </source>
</evidence>
<evidence type="ECO:0000256" key="6">
    <source>
        <dbReference type="ARBA" id="ARBA00023180"/>
    </source>
</evidence>